<comment type="caution">
    <text evidence="2">The sequence shown here is derived from an EMBL/GenBank/DDBJ whole genome shotgun (WGS) entry which is preliminary data.</text>
</comment>
<protein>
    <submittedName>
        <fullName evidence="2">Uncharacterized protein</fullName>
    </submittedName>
</protein>
<evidence type="ECO:0000256" key="1">
    <source>
        <dbReference type="SAM" id="Coils"/>
    </source>
</evidence>
<name>A0A415N126_9FIRM</name>
<dbReference type="AlphaFoldDB" id="A0A415N126"/>
<dbReference type="RefSeq" id="WP_118427100.1">
    <property type="nucleotide sequence ID" value="NZ_QRPD01000004.1"/>
</dbReference>
<dbReference type="EMBL" id="QRPD01000004">
    <property type="protein sequence ID" value="RHL88566.1"/>
    <property type="molecule type" value="Genomic_DNA"/>
</dbReference>
<reference evidence="2 3" key="1">
    <citation type="submission" date="2018-08" db="EMBL/GenBank/DDBJ databases">
        <title>A genome reference for cultivated species of the human gut microbiota.</title>
        <authorList>
            <person name="Zou Y."/>
            <person name="Xue W."/>
            <person name="Luo G."/>
        </authorList>
    </citation>
    <scope>NUCLEOTIDE SEQUENCE [LARGE SCALE GENOMIC DNA]</scope>
    <source>
        <strain evidence="2 3">AF36-1BH</strain>
    </source>
</reference>
<accession>A0A415N126</accession>
<evidence type="ECO:0000313" key="2">
    <source>
        <dbReference type="EMBL" id="RHL88566.1"/>
    </source>
</evidence>
<feature type="coiled-coil region" evidence="1">
    <location>
        <begin position="105"/>
        <end position="135"/>
    </location>
</feature>
<proteinExistence type="predicted"/>
<keyword evidence="1" id="KW-0175">Coiled coil</keyword>
<evidence type="ECO:0000313" key="3">
    <source>
        <dbReference type="Proteomes" id="UP000283325"/>
    </source>
</evidence>
<dbReference type="Proteomes" id="UP000283325">
    <property type="component" value="Unassembled WGS sequence"/>
</dbReference>
<organism evidence="2 3">
    <name type="scientific">Dorea formicigenerans</name>
    <dbReference type="NCBI Taxonomy" id="39486"/>
    <lineage>
        <taxon>Bacteria</taxon>
        <taxon>Bacillati</taxon>
        <taxon>Bacillota</taxon>
        <taxon>Clostridia</taxon>
        <taxon>Lachnospirales</taxon>
        <taxon>Lachnospiraceae</taxon>
        <taxon>Dorea</taxon>
    </lineage>
</organism>
<gene>
    <name evidence="2" type="ORF">DWZ98_05940</name>
</gene>
<sequence length="148" mass="17723">MTDITIKYDHGQMLIHLEEFLSCRSISKVRKLIKLINRSDNPDIVNQIKDHIQYRMEGLDNITMITENRIDRNKEEVKDVEMNVQHWLYLRSQHKKGSNGYKHYMTNVKESRDTLKEKKADLRSAEKEYKDSIRDKEFFSKLLSEVFS</sequence>